<dbReference type="NCBIfam" id="TIGR02537">
    <property type="entry name" value="arch_flag_Nterm"/>
    <property type="match status" value="1"/>
</dbReference>
<reference evidence="3 4" key="1">
    <citation type="submission" date="2016-08" db="EMBL/GenBank/DDBJ databases">
        <title>New Insights into Marine Group III Euryarchaeota, from dark to light.</title>
        <authorList>
            <person name="Haro-Moreno J.M."/>
            <person name="Rodriguez-Valera F."/>
            <person name="Lopez-Garcia P."/>
            <person name="Moreira D."/>
            <person name="Martin-Cuadrado A.B."/>
        </authorList>
    </citation>
    <scope>NUCLEOTIDE SEQUENCE [LARGE SCALE GENOMIC DNA]</scope>
    <source>
        <strain evidence="3">CG-Epi4</strain>
    </source>
</reference>
<dbReference type="EMBL" id="MIYX01000009">
    <property type="protein sequence ID" value="OIR21320.1"/>
    <property type="molecule type" value="Genomic_DNA"/>
</dbReference>
<proteinExistence type="predicted"/>
<dbReference type="Pfam" id="PF07790">
    <property type="entry name" value="Pilin_N"/>
    <property type="match status" value="1"/>
</dbReference>
<accession>A0A1J5TYJ1</accession>
<feature type="transmembrane region" description="Helical" evidence="1">
    <location>
        <begin position="12"/>
        <end position="36"/>
    </location>
</feature>
<protein>
    <recommendedName>
        <fullName evidence="2">Archaeal Type IV pilin N-terminal domain-containing protein</fullName>
    </recommendedName>
</protein>
<evidence type="ECO:0000259" key="2">
    <source>
        <dbReference type="Pfam" id="PF07790"/>
    </source>
</evidence>
<dbReference type="InterPro" id="IPR013373">
    <property type="entry name" value="Flagellin/pilin_N_arc"/>
</dbReference>
<evidence type="ECO:0000256" key="1">
    <source>
        <dbReference type="SAM" id="Phobius"/>
    </source>
</evidence>
<organism evidence="3 4">
    <name type="scientific">Marine Group III euryarchaeote CG-Epi4</name>
    <dbReference type="NCBI Taxonomy" id="1888998"/>
    <lineage>
        <taxon>Archaea</taxon>
        <taxon>Methanobacteriati</taxon>
        <taxon>Thermoplasmatota</taxon>
        <taxon>Thermoplasmata</taxon>
        <taxon>Candidatus Thermoprofundales</taxon>
    </lineage>
</organism>
<keyword evidence="1" id="KW-1133">Transmembrane helix</keyword>
<keyword evidence="1" id="KW-0472">Membrane</keyword>
<evidence type="ECO:0000313" key="4">
    <source>
        <dbReference type="Proteomes" id="UP000183375"/>
    </source>
</evidence>
<name>A0A1J5TYJ1_9ARCH</name>
<gene>
    <name evidence="3" type="ORF">BEU01_02860</name>
</gene>
<feature type="domain" description="Archaeal Type IV pilin N-terminal" evidence="2">
    <location>
        <begin position="10"/>
        <end position="62"/>
    </location>
</feature>
<sequence>MEHRIEKNDEGVSPVIAVILMVAITVVLAAVLYVWAASFLEQGESAPIGTFYTTKDSQNNYFVEVIKVSKQEDLLGFSFFLKDGSGSTYVGGNGFGEVAMQFQGGDEMGIDMTYNGDDDALKSRATNVSNDDGTDFPVHFSDNDRDGKLSAGDQFTVYGPDSGPARSDWKLDIQFDATGDIIGSARLP</sequence>
<dbReference type="AlphaFoldDB" id="A0A1J5TYJ1"/>
<dbReference type="InterPro" id="IPR012859">
    <property type="entry name" value="Pilin_N_archaeal"/>
</dbReference>
<keyword evidence="1" id="KW-0812">Transmembrane</keyword>
<evidence type="ECO:0000313" key="3">
    <source>
        <dbReference type="EMBL" id="OIR21320.1"/>
    </source>
</evidence>
<comment type="caution">
    <text evidence="3">The sequence shown here is derived from an EMBL/GenBank/DDBJ whole genome shotgun (WGS) entry which is preliminary data.</text>
</comment>
<dbReference type="Proteomes" id="UP000183375">
    <property type="component" value="Unassembled WGS sequence"/>
</dbReference>